<dbReference type="GO" id="GO:0039694">
    <property type="term" value="P:viral RNA genome replication"/>
    <property type="evidence" value="ECO:0007669"/>
    <property type="project" value="InterPro"/>
</dbReference>
<accession>A0A0S3Q2B1</accession>
<dbReference type="EC" id="2.7.7.48" evidence="8"/>
<evidence type="ECO:0000256" key="7">
    <source>
        <dbReference type="ARBA" id="ARBA00048744"/>
    </source>
</evidence>
<keyword evidence="11" id="KW-1185">Reference proteome</keyword>
<evidence type="ECO:0000313" key="11">
    <source>
        <dbReference type="Proteomes" id="UP000202002"/>
    </source>
</evidence>
<dbReference type="SUPFAM" id="SSF56672">
    <property type="entry name" value="DNA/RNA polymerases"/>
    <property type="match status" value="1"/>
</dbReference>
<evidence type="ECO:0000256" key="3">
    <source>
        <dbReference type="ARBA" id="ARBA00022679"/>
    </source>
</evidence>
<dbReference type="GO" id="GO:0000166">
    <property type="term" value="F:nucleotide binding"/>
    <property type="evidence" value="ECO:0007669"/>
    <property type="project" value="UniProtKB-KW"/>
</dbReference>
<evidence type="ECO:0000256" key="5">
    <source>
        <dbReference type="ARBA" id="ARBA00022741"/>
    </source>
</evidence>
<reference evidence="10" key="1">
    <citation type="journal article" date="2016" name="Virus Res.">
        <title>Sequence and phylogenetic analyses of novel totivirus-like double-stranded RNAs from field-collected powdery mildew fungi.</title>
        <authorList>
            <person name="Kondo H."/>
            <person name="Hisano S."/>
            <person name="Chiba S."/>
            <person name="Maruyama K."/>
            <person name="Andika I.B."/>
            <person name="Toyoda K."/>
            <person name="Fujimori F."/>
            <person name="Suzuki N."/>
        </authorList>
    </citation>
    <scope>NUCLEOTIDE SEQUENCE [LARGE SCALE GENOMIC DNA]</scope>
    <source>
        <strain evidence="10">RPaTV6_75-22</strain>
    </source>
</reference>
<organism evidence="10">
    <name type="scientific">Red clover powdery mildew-associated totivirus 6</name>
    <dbReference type="NCBI Taxonomy" id="1714367"/>
    <lineage>
        <taxon>Viruses</taxon>
        <taxon>Riboviria</taxon>
        <taxon>Orthornavirae</taxon>
        <taxon>Duplornaviricota</taxon>
        <taxon>Chrymotiviricetes</taxon>
        <taxon>Ghabrivirales</taxon>
        <taxon>Alphatotivirineae</taxon>
        <taxon>Orthototiviridae</taxon>
        <taxon>Totivirus</taxon>
        <taxon>Totivirus jyuni</taxon>
    </lineage>
</organism>
<dbReference type="GeneID" id="26373894"/>
<evidence type="ECO:0000256" key="1">
    <source>
        <dbReference type="ARBA" id="ARBA00010455"/>
    </source>
</evidence>
<keyword evidence="3 8" id="KW-0808">Transferase</keyword>
<comment type="catalytic activity">
    <reaction evidence="7 8">
        <text>RNA(n) + a ribonucleoside 5'-triphosphate = RNA(n+1) + diphosphate</text>
        <dbReference type="Rhea" id="RHEA:21248"/>
        <dbReference type="Rhea" id="RHEA-COMP:14527"/>
        <dbReference type="Rhea" id="RHEA-COMP:17342"/>
        <dbReference type="ChEBI" id="CHEBI:33019"/>
        <dbReference type="ChEBI" id="CHEBI:61557"/>
        <dbReference type="ChEBI" id="CHEBI:140395"/>
        <dbReference type="EC" id="2.7.7.48"/>
    </reaction>
</comment>
<evidence type="ECO:0000256" key="2">
    <source>
        <dbReference type="ARBA" id="ARBA00022484"/>
    </source>
</evidence>
<name>A0A0S3Q2B1_9VIRU</name>
<evidence type="ECO:0000256" key="6">
    <source>
        <dbReference type="ARBA" id="ARBA00022953"/>
    </source>
</evidence>
<comment type="similarity">
    <text evidence="1">Belongs to the totiviridae RNA-directed RNA polymerase family.</text>
</comment>
<dbReference type="KEGG" id="vg:26373894"/>
<keyword evidence="6 8" id="KW-0693">Viral RNA replication</keyword>
<sequence length="801" mass="89850">MDGIARSTTFERASYSLVEIIPGIDIRGQFFCPTYDGAMRVCSVYYRDLHMSAMYLSHVESLPALLPAARVAVSRTQFGYDLCPLGCVSQKEHLAFLTNYSSEDRYTSRHFEKLSAVLAGRIELPHEKASATHLRHIVLADIAAVMAERQQGVPDLGNVAYLLENAIRDGWATETFVVGMILWVLALRQPIRGWVLGSKWWLQAHANMKEYHDFIKTKLSLRAKALQNLVGVDLSQLFEVEVLVNRGMGQVDWKAERLHRVRPSLATFGVDAIRAEACKLFTKSKQLGGKLRPRDWGSYWDTRWMWAPTGAFFSQHPEDKAYLSKDFSSRSKFYALSSMPDYGLEHFLGRRCEIQAKASQKYEWGKMRAIYGTDVTSFVLTNFCMGDCEEFLEPVFPLKEAATLSHVKARVKDVLNNGVPYCFDFEDFNSQHSGDAMEAVLLAFGEVCEDMMSHEQRAAFEWTCGSIGKQTIHSPDGKDYTTKHTLLSGWRLTTFMNTVLNYIYVQLCSEGELAATIHTGDDVLAAVENLGAVATLQRNAIEHNVRFQRSKCFLGGLAEFVRVDHLSGTGAQYLARACSSFVHGPMDMSIPFDPLAQVEAMHTRTLECKERGADVELMNALERRAISYVLQVTDCENVNVDDILNTHVAYGGMSREIDEGAVANKIERRAVVDLLEEPPGPEEDGSNKILPGCKAYARHVARTYNLQEHELKIRRRVQQALDASVTKTKYAIRVVKNVSSISQSIARISQFKKFANIKLGMKANLAKAFGVPLTTGDSTQDVKTAMLISSEDQLAALRLWF</sequence>
<feature type="domain" description="RdRp catalytic" evidence="9">
    <location>
        <begin position="418"/>
        <end position="535"/>
    </location>
</feature>
<dbReference type="GO" id="GO:0003723">
    <property type="term" value="F:RNA binding"/>
    <property type="evidence" value="ECO:0007669"/>
    <property type="project" value="InterPro"/>
</dbReference>
<dbReference type="GO" id="GO:0003968">
    <property type="term" value="F:RNA-directed RNA polymerase activity"/>
    <property type="evidence" value="ECO:0007669"/>
    <property type="project" value="UniProtKB-KW"/>
</dbReference>
<keyword evidence="2 8" id="KW-0696">RNA-directed RNA polymerase</keyword>
<protein>
    <recommendedName>
        <fullName evidence="8">RNA-directed RNA polymerase</fullName>
        <ecNumber evidence="8">2.7.7.48</ecNumber>
    </recommendedName>
</protein>
<dbReference type="PROSITE" id="PS50507">
    <property type="entry name" value="RDRP_SSRNA_POS"/>
    <property type="match status" value="1"/>
</dbReference>
<proteinExistence type="inferred from homology"/>
<dbReference type="EMBL" id="LC075491">
    <property type="protein sequence ID" value="BAT62488.1"/>
    <property type="molecule type" value="Genomic_RNA"/>
</dbReference>
<evidence type="ECO:0000256" key="4">
    <source>
        <dbReference type="ARBA" id="ARBA00022695"/>
    </source>
</evidence>
<dbReference type="GO" id="GO:0006351">
    <property type="term" value="P:DNA-templated transcription"/>
    <property type="evidence" value="ECO:0007669"/>
    <property type="project" value="InterPro"/>
</dbReference>
<dbReference type="InterPro" id="IPR001795">
    <property type="entry name" value="RNA-dir_pol_luteovirus"/>
</dbReference>
<dbReference type="OrthoDB" id="9167at10239"/>
<dbReference type="InterPro" id="IPR007094">
    <property type="entry name" value="RNA-dir_pol_PSvirus"/>
</dbReference>
<evidence type="ECO:0000313" key="10">
    <source>
        <dbReference type="EMBL" id="BAT62488.1"/>
    </source>
</evidence>
<dbReference type="InterPro" id="IPR043502">
    <property type="entry name" value="DNA/RNA_pol_sf"/>
</dbReference>
<dbReference type="RefSeq" id="YP_009182190.1">
    <property type="nucleotide sequence ID" value="NC_028486.1"/>
</dbReference>
<evidence type="ECO:0000256" key="8">
    <source>
        <dbReference type="RuleBase" id="RU364050"/>
    </source>
</evidence>
<dbReference type="Pfam" id="PF02123">
    <property type="entry name" value="RdRP_4"/>
    <property type="match status" value="1"/>
</dbReference>
<dbReference type="Proteomes" id="UP000202002">
    <property type="component" value="Segment"/>
</dbReference>
<keyword evidence="5 8" id="KW-0547">Nucleotide-binding</keyword>
<evidence type="ECO:0000259" key="9">
    <source>
        <dbReference type="PROSITE" id="PS50507"/>
    </source>
</evidence>
<gene>
    <name evidence="10" type="primary">RdRp</name>
</gene>
<keyword evidence="4 8" id="KW-0548">Nucleotidyltransferase</keyword>